<dbReference type="PROSITE" id="PS00517">
    <property type="entry name" value="RNASE_3_1"/>
    <property type="match status" value="2"/>
</dbReference>
<evidence type="ECO:0000259" key="22">
    <source>
        <dbReference type="PROSITE" id="PS51192"/>
    </source>
</evidence>
<dbReference type="Pfam" id="PF00636">
    <property type="entry name" value="Ribonuclease_3"/>
    <property type="match status" value="2"/>
</dbReference>
<dbReference type="GO" id="GO:0004386">
    <property type="term" value="F:helicase activity"/>
    <property type="evidence" value="ECO:0007669"/>
    <property type="project" value="UniProtKB-KW"/>
</dbReference>
<dbReference type="InterPro" id="IPR056755">
    <property type="entry name" value="DSRM_2"/>
</dbReference>
<proteinExistence type="inferred from homology"/>
<gene>
    <name evidence="25" type="ORF">ACRE_064050</name>
</gene>
<dbReference type="GO" id="GO:0005737">
    <property type="term" value="C:cytoplasm"/>
    <property type="evidence" value="ECO:0007669"/>
    <property type="project" value="TreeGrafter"/>
</dbReference>
<evidence type="ECO:0000313" key="25">
    <source>
        <dbReference type="EMBL" id="KFH42876.1"/>
    </source>
</evidence>
<keyword evidence="7" id="KW-0547">Nucleotide-binding</keyword>
<dbReference type="Pfam" id="PF00271">
    <property type="entry name" value="Helicase_C"/>
    <property type="match status" value="1"/>
</dbReference>
<feature type="domain" description="Helicase C-terminal" evidence="23">
    <location>
        <begin position="406"/>
        <end position="566"/>
    </location>
</feature>
<organism evidence="25 26">
    <name type="scientific">Hapsidospora chrysogenum (strain ATCC 11550 / CBS 779.69 / DSM 880 / IAM 14645 / JCM 23072 / IMI 49137)</name>
    <name type="common">Acremonium chrysogenum</name>
    <dbReference type="NCBI Taxonomy" id="857340"/>
    <lineage>
        <taxon>Eukaryota</taxon>
        <taxon>Fungi</taxon>
        <taxon>Dikarya</taxon>
        <taxon>Ascomycota</taxon>
        <taxon>Pezizomycotina</taxon>
        <taxon>Sordariomycetes</taxon>
        <taxon>Hypocreomycetidae</taxon>
        <taxon>Hypocreales</taxon>
        <taxon>Bionectriaceae</taxon>
        <taxon>Hapsidospora</taxon>
    </lineage>
</organism>
<dbReference type="GO" id="GO:0050688">
    <property type="term" value="P:regulation of defense response to virus"/>
    <property type="evidence" value="ECO:0007669"/>
    <property type="project" value="UniProtKB-KW"/>
</dbReference>
<evidence type="ECO:0000256" key="17">
    <source>
        <dbReference type="PROSITE-ProRule" id="PRU00657"/>
    </source>
</evidence>
<evidence type="ECO:0000256" key="4">
    <source>
        <dbReference type="ARBA" id="ARBA00022721"/>
    </source>
</evidence>
<dbReference type="Pfam" id="PF24995">
    <property type="entry name" value="DSRM_2"/>
    <property type="match status" value="1"/>
</dbReference>
<dbReference type="OrthoDB" id="416741at2759"/>
<feature type="domain" description="Dicer dsRNA-binding fold" evidence="24">
    <location>
        <begin position="608"/>
        <end position="699"/>
    </location>
</feature>
<keyword evidence="9" id="KW-0347">Helicase</keyword>
<dbReference type="SMART" id="SM00487">
    <property type="entry name" value="DEXDc"/>
    <property type="match status" value="1"/>
</dbReference>
<evidence type="ECO:0000256" key="8">
    <source>
        <dbReference type="ARBA" id="ARBA00022801"/>
    </source>
</evidence>
<protein>
    <recommendedName>
        <fullName evidence="3">Dicer-like protein 1</fullName>
    </recommendedName>
</protein>
<evidence type="ECO:0000256" key="5">
    <source>
        <dbReference type="ARBA" id="ARBA00022723"/>
    </source>
</evidence>
<dbReference type="SMART" id="SM00535">
    <property type="entry name" value="RIBOc"/>
    <property type="match status" value="2"/>
</dbReference>
<keyword evidence="6" id="KW-0677">Repeat</keyword>
<feature type="domain" description="RNase III" evidence="20">
    <location>
        <begin position="1048"/>
        <end position="1158"/>
    </location>
</feature>
<comment type="cofactor">
    <cofactor evidence="2">
        <name>Mg(2+)</name>
        <dbReference type="ChEBI" id="CHEBI:18420"/>
    </cofactor>
</comment>
<comment type="cofactor">
    <cofactor evidence="1">
        <name>Mn(2+)</name>
        <dbReference type="ChEBI" id="CHEBI:29035"/>
    </cofactor>
</comment>
<reference evidence="26" key="1">
    <citation type="journal article" date="2014" name="Genome Announc.">
        <title>Genome sequence and annotation of Acremonium chrysogenum, producer of the beta-lactam antibiotic cephalosporin C.</title>
        <authorList>
            <person name="Terfehr D."/>
            <person name="Dahlmann T.A."/>
            <person name="Specht T."/>
            <person name="Zadra I."/>
            <person name="Kuernsteiner H."/>
            <person name="Kueck U."/>
        </authorList>
    </citation>
    <scope>NUCLEOTIDE SEQUENCE [LARGE SCALE GENOMIC DNA]</scope>
    <source>
        <strain evidence="26">ATCC 11550 / CBS 779.69 / DSM 880 / IAM 14645 / JCM 23072 / IMI 49137</strain>
    </source>
</reference>
<dbReference type="PANTHER" id="PTHR14950:SF62">
    <property type="entry name" value="DICER-LIKE PROTEIN 1"/>
    <property type="match status" value="1"/>
</dbReference>
<dbReference type="PROSITE" id="PS51194">
    <property type="entry name" value="HELICASE_CTER"/>
    <property type="match status" value="1"/>
</dbReference>
<sequence>MSDSEDDDAYRLTQNPPKVPRISEKKRIDVAAFRTWVSRKQGEIASAKSTTNEENARDSSTDQRIIETPREYQIDLFETAKKKNIIVVLDTADKSNLGSGKTLIAVLLLHHVLTQELEERKKATRPNKVAFFVVEKVALCFQQHKVLEDNLEFPIGRLYGDMTGMINTKESWDGQFAKNMAIVTTAQVLLDCLNNGFISIRQINLLIFDEAHHAKKNHPYARIIKNHYTSEQNTSLRPRILGLTASPVDTQTRDMQAAALELESMLCSEIATVSNEVLAESLNSKNVVETTEVYDTLPIPEDSKTSLWDRIRAEISGNPSFRPALDCTLEASSTLGPWCADRYWTLLLTDLEVTKFIAKAESQFETGLSGRTDHAVSAVQNLQKIIRDHRSQPVSRKDMPSQISSKVELLWQIMESEFRDRGAQRCIVFVEKRYTAVLLADLLQQPSMQIPGVVSSYMVGSQSMASSIVSMSVRDQVDVLANFERGDTNCLFATPVGEEGIDIPECDLVIRFDMYNSVIQYIQSRGRARQANSRFISLVERGNIKDLRRLKQAVRDTTILQKFCLALPEDRKVQDMLCDITAAIEAERVGQKSHEIKDTGARLSFENSLGVLARFTSSLGELGGHNLSPEFVVIAVDRKKFAADVILPETSPVNCVSGFPQRSKQLARCSAAYEACLLLLQSKYIDNHLQPAFTKKLPLMRNARLATSANKKSQYTMRIKPELWLRLEPTEPLDMFLTVLTLESPSALGKPSRPLILLTRKKLSSVSSIPLFFGSGHSSAVRLVAITRPLRLTPEQLEGLRCFTLKIFADIFSKEYEAQSTDMPYFFAPCGANHDRVNGNTRRIVPIDWDLVHEIKQCDYLDWEGEPEEFFCEKLVVDPWDGSRKLVIHGINPQLKPGDRVPDSAPKPRSRSYRSAEPTIKEYSNSLFLKARQSAWWRDDQPVLNAEIMSLRRNFLDQFEVDEVTSQSCYIILEPLKISPIPMNVVNMAILLPAILYRLDASLVALDACSLLGLEIRPDLALEAITKDSDNTDEHGMEQINFRHGMGHNYERLEFLGDSFLKLGTTISLFTLMPAKTEFEYHVERMLLVSNKNLFNVAVDRKLHEYIRSQGFNRRSWYPNLKLSKGKAPKTSMQHCLSDKSIADVCEALIGAAYLSCSEGGGMDMAVRAVTKMVKSRNHKMQSFKEYYAAYEVPGWQSTDRVTEAQRAAVESVKEAVGYLFRSPTLLRSAFKHPSYTYEKSIPNYQRLEFLGDALLDMVVVDYLFRQFPTADPQWLTEHKMAMVSNQFLGCLCVQLGLHKCLLVTTSALINQRTEYAASLERAKQAAQEEREAEEAKTAARCDFWREASDPPKALADVVEALIGAMFVDSGYDYTVVQDFFRRLVLPYFEDMAVYDTFANKQPVTALQKLLQNDFGCSEWRVCLQEVPCGVDQGVKAITENDVVCGLVIHGTVVEHATAKSGRYARIACAKKATKRFLELGVHAYRAEVGCDCGGGAAGVPEHGDHGTAI</sequence>
<evidence type="ECO:0000256" key="14">
    <source>
        <dbReference type="ARBA" id="ARBA00023118"/>
    </source>
</evidence>
<dbReference type="GO" id="GO:0003723">
    <property type="term" value="F:RNA binding"/>
    <property type="evidence" value="ECO:0007669"/>
    <property type="project" value="UniProtKB-UniRule"/>
</dbReference>
<comment type="similarity">
    <text evidence="16 17">Belongs to the helicase family. Dicer subfamily.</text>
</comment>
<keyword evidence="13 17" id="KW-0694">RNA-binding</keyword>
<keyword evidence="8" id="KW-0378">Hydrolase</keyword>
<dbReference type="InterPro" id="IPR001650">
    <property type="entry name" value="Helicase_C-like"/>
</dbReference>
<dbReference type="InterPro" id="IPR003100">
    <property type="entry name" value="PAZ_dom"/>
</dbReference>
<evidence type="ECO:0000259" key="23">
    <source>
        <dbReference type="PROSITE" id="PS51194"/>
    </source>
</evidence>
<evidence type="ECO:0000256" key="11">
    <source>
        <dbReference type="ARBA" id="ARBA00022840"/>
    </source>
</evidence>
<dbReference type="GO" id="GO:0005524">
    <property type="term" value="F:ATP binding"/>
    <property type="evidence" value="ECO:0007669"/>
    <property type="project" value="UniProtKB-KW"/>
</dbReference>
<evidence type="ECO:0000256" key="18">
    <source>
        <dbReference type="SAM" id="Coils"/>
    </source>
</evidence>
<keyword evidence="15" id="KW-0464">Manganese</keyword>
<evidence type="ECO:0000256" key="15">
    <source>
        <dbReference type="ARBA" id="ARBA00023211"/>
    </source>
</evidence>
<evidence type="ECO:0000259" key="21">
    <source>
        <dbReference type="PROSITE" id="PS50821"/>
    </source>
</evidence>
<evidence type="ECO:0000256" key="7">
    <source>
        <dbReference type="ARBA" id="ARBA00022741"/>
    </source>
</evidence>
<dbReference type="HOGENOM" id="CLU_000907_4_3_1"/>
<evidence type="ECO:0000256" key="9">
    <source>
        <dbReference type="ARBA" id="ARBA00022806"/>
    </source>
</evidence>
<feature type="coiled-coil region" evidence="18">
    <location>
        <begin position="1313"/>
        <end position="1343"/>
    </location>
</feature>
<dbReference type="GO" id="GO:0046872">
    <property type="term" value="F:metal ion binding"/>
    <property type="evidence" value="ECO:0007669"/>
    <property type="project" value="UniProtKB-KW"/>
</dbReference>
<keyword evidence="10" id="KW-0862">Zinc</keyword>
<evidence type="ECO:0000256" key="19">
    <source>
        <dbReference type="SAM" id="MobiDB-lite"/>
    </source>
</evidence>
<dbReference type="Gene3D" id="1.10.1520.10">
    <property type="entry name" value="Ribonuclease III domain"/>
    <property type="match status" value="2"/>
</dbReference>
<comment type="caution">
    <text evidence="25">The sequence shown here is derived from an EMBL/GenBank/DDBJ whole genome shotgun (WGS) entry which is preliminary data.</text>
</comment>
<dbReference type="InterPro" id="IPR011545">
    <property type="entry name" value="DEAD/DEAH_box_helicase_dom"/>
</dbReference>
<dbReference type="InterPro" id="IPR000999">
    <property type="entry name" value="RNase_III_dom"/>
</dbReference>
<evidence type="ECO:0000256" key="1">
    <source>
        <dbReference type="ARBA" id="ARBA00001936"/>
    </source>
</evidence>
<dbReference type="InterPro" id="IPR014001">
    <property type="entry name" value="Helicase_ATP-bd"/>
</dbReference>
<dbReference type="InterPro" id="IPR038248">
    <property type="entry name" value="Dicer_dimer_sf"/>
</dbReference>
<evidence type="ECO:0000256" key="10">
    <source>
        <dbReference type="ARBA" id="ARBA00022833"/>
    </source>
</evidence>
<dbReference type="SUPFAM" id="SSF69065">
    <property type="entry name" value="RNase III domain-like"/>
    <property type="match status" value="2"/>
</dbReference>
<dbReference type="CDD" id="cd00593">
    <property type="entry name" value="RIBOc"/>
    <property type="match status" value="2"/>
</dbReference>
<dbReference type="GO" id="GO:0030422">
    <property type="term" value="P:siRNA processing"/>
    <property type="evidence" value="ECO:0007669"/>
    <property type="project" value="TreeGrafter"/>
</dbReference>
<evidence type="ECO:0000256" key="13">
    <source>
        <dbReference type="ARBA" id="ARBA00022884"/>
    </source>
</evidence>
<evidence type="ECO:0000313" key="26">
    <source>
        <dbReference type="Proteomes" id="UP000029964"/>
    </source>
</evidence>
<evidence type="ECO:0000256" key="2">
    <source>
        <dbReference type="ARBA" id="ARBA00001946"/>
    </source>
</evidence>
<dbReference type="PROSITE" id="PS51192">
    <property type="entry name" value="HELICASE_ATP_BIND_1"/>
    <property type="match status" value="1"/>
</dbReference>
<dbReference type="Pfam" id="PF03368">
    <property type="entry name" value="Dicer_dimer"/>
    <property type="match status" value="1"/>
</dbReference>
<keyword evidence="26" id="KW-1185">Reference proteome</keyword>
<evidence type="ECO:0000256" key="6">
    <source>
        <dbReference type="ARBA" id="ARBA00022737"/>
    </source>
</evidence>
<dbReference type="InterPro" id="IPR036389">
    <property type="entry name" value="RNase_III_sf"/>
</dbReference>
<dbReference type="GO" id="GO:0005634">
    <property type="term" value="C:nucleus"/>
    <property type="evidence" value="ECO:0007669"/>
    <property type="project" value="TreeGrafter"/>
</dbReference>
<accession>A0A086T0J4</accession>
<evidence type="ECO:0000259" key="24">
    <source>
        <dbReference type="PROSITE" id="PS51327"/>
    </source>
</evidence>
<evidence type="ECO:0000256" key="16">
    <source>
        <dbReference type="ARBA" id="ARBA00035116"/>
    </source>
</evidence>
<feature type="region of interest" description="Disordered" evidence="19">
    <location>
        <begin position="1"/>
        <end position="23"/>
    </location>
</feature>
<dbReference type="SMART" id="SM00490">
    <property type="entry name" value="HELICc"/>
    <property type="match status" value="1"/>
</dbReference>
<feature type="domain" description="RNase III" evidence="20">
    <location>
        <begin position="1210"/>
        <end position="1371"/>
    </location>
</feature>
<dbReference type="FunFam" id="1.10.1520.10:FF:000015">
    <property type="entry name" value="Dicer-like protein 1"/>
    <property type="match status" value="1"/>
</dbReference>
<dbReference type="EMBL" id="JPKY01000083">
    <property type="protein sequence ID" value="KFH42876.1"/>
    <property type="molecule type" value="Genomic_DNA"/>
</dbReference>
<evidence type="ECO:0000256" key="3">
    <source>
        <dbReference type="ARBA" id="ARBA00020797"/>
    </source>
</evidence>
<keyword evidence="4" id="KW-0930">Antiviral protein</keyword>
<dbReference type="GO" id="GO:0051607">
    <property type="term" value="P:defense response to virus"/>
    <property type="evidence" value="ECO:0007669"/>
    <property type="project" value="UniProtKB-KW"/>
</dbReference>
<dbReference type="Gene3D" id="3.40.50.300">
    <property type="entry name" value="P-loop containing nucleotide triphosphate hydrolases"/>
    <property type="match status" value="2"/>
</dbReference>
<feature type="region of interest" description="Disordered" evidence="19">
    <location>
        <begin position="896"/>
        <end position="915"/>
    </location>
</feature>
<dbReference type="Proteomes" id="UP000029964">
    <property type="component" value="Unassembled WGS sequence"/>
</dbReference>
<evidence type="ECO:0000256" key="12">
    <source>
        <dbReference type="ARBA" id="ARBA00022842"/>
    </source>
</evidence>
<dbReference type="STRING" id="857340.A0A086T0J4"/>
<dbReference type="PROSITE" id="PS50821">
    <property type="entry name" value="PAZ"/>
    <property type="match status" value="1"/>
</dbReference>
<dbReference type="GO" id="GO:0004525">
    <property type="term" value="F:ribonuclease III activity"/>
    <property type="evidence" value="ECO:0007669"/>
    <property type="project" value="InterPro"/>
</dbReference>
<dbReference type="InterPro" id="IPR027417">
    <property type="entry name" value="P-loop_NTPase"/>
</dbReference>
<keyword evidence="12" id="KW-0460">Magnesium</keyword>
<dbReference type="Pfam" id="PF00270">
    <property type="entry name" value="DEAD"/>
    <property type="match status" value="1"/>
</dbReference>
<dbReference type="CDD" id="cd18034">
    <property type="entry name" value="DEXHc_dicer"/>
    <property type="match status" value="1"/>
</dbReference>
<feature type="domain" description="Helicase ATP-binding" evidence="22">
    <location>
        <begin position="98"/>
        <end position="265"/>
    </location>
</feature>
<evidence type="ECO:0000259" key="20">
    <source>
        <dbReference type="PROSITE" id="PS50142"/>
    </source>
</evidence>
<keyword evidence="14" id="KW-0051">Antiviral defense</keyword>
<feature type="domain" description="PAZ" evidence="21">
    <location>
        <begin position="847"/>
        <end position="980"/>
    </location>
</feature>
<dbReference type="InterPro" id="IPR005034">
    <property type="entry name" value="Dicer_dimerisation"/>
</dbReference>
<keyword evidence="18" id="KW-0175">Coiled coil</keyword>
<dbReference type="PROSITE" id="PS50142">
    <property type="entry name" value="RNASE_3_2"/>
    <property type="match status" value="2"/>
</dbReference>
<dbReference type="PROSITE" id="PS51327">
    <property type="entry name" value="DICER_DSRBF"/>
    <property type="match status" value="1"/>
</dbReference>
<keyword evidence="11" id="KW-0067">ATP-binding</keyword>
<keyword evidence="5" id="KW-0479">Metal-binding</keyword>
<dbReference type="PANTHER" id="PTHR14950">
    <property type="entry name" value="DICER-RELATED"/>
    <property type="match status" value="1"/>
</dbReference>
<dbReference type="Gene3D" id="3.30.160.380">
    <property type="entry name" value="Dicer dimerisation domain"/>
    <property type="match status" value="1"/>
</dbReference>
<name>A0A086T0J4_HAPC1</name>
<dbReference type="SUPFAM" id="SSF52540">
    <property type="entry name" value="P-loop containing nucleoside triphosphate hydrolases"/>
    <property type="match status" value="1"/>
</dbReference>